<dbReference type="NCBIfam" id="TIGR01352">
    <property type="entry name" value="tonB_Cterm"/>
    <property type="match status" value="1"/>
</dbReference>
<dbReference type="EMBL" id="JAHVKP010000001">
    <property type="protein sequence ID" value="MBY6218913.1"/>
    <property type="molecule type" value="Genomic_DNA"/>
</dbReference>
<dbReference type="SUPFAM" id="SSF74653">
    <property type="entry name" value="TolA/TonB C-terminal domain"/>
    <property type="match status" value="1"/>
</dbReference>
<reference evidence="7" key="1">
    <citation type="submission" date="2021-06" db="EMBL/GenBank/DDBJ databases">
        <title>50 bacteria genomes isolated from Dapeng, Shenzhen, China.</title>
        <authorList>
            <person name="Zheng W."/>
            <person name="Yu S."/>
            <person name="Huang Y."/>
        </authorList>
    </citation>
    <scope>NUCLEOTIDE SEQUENCE</scope>
    <source>
        <strain evidence="7">DP4N28-2</strain>
    </source>
</reference>
<feature type="domain" description="TonB C-terminal" evidence="6">
    <location>
        <begin position="37"/>
        <end position="133"/>
    </location>
</feature>
<proteinExistence type="predicted"/>
<dbReference type="InterPro" id="IPR037682">
    <property type="entry name" value="TonB_C"/>
</dbReference>
<feature type="chain" id="PRO_5040410132" evidence="5">
    <location>
        <begin position="20"/>
        <end position="168"/>
    </location>
</feature>
<comment type="caution">
    <text evidence="7">The sequence shown here is derived from an EMBL/GenBank/DDBJ whole genome shotgun (WGS) entry which is preliminary data.</text>
</comment>
<keyword evidence="3" id="KW-1133">Transmembrane helix</keyword>
<dbReference type="PROSITE" id="PS52015">
    <property type="entry name" value="TONB_CTD"/>
    <property type="match status" value="1"/>
</dbReference>
<keyword evidence="5" id="KW-0732">Signal</keyword>
<evidence type="ECO:0000256" key="3">
    <source>
        <dbReference type="ARBA" id="ARBA00022989"/>
    </source>
</evidence>
<dbReference type="RefSeq" id="WP_222405582.1">
    <property type="nucleotide sequence ID" value="NZ_CP095080.1"/>
</dbReference>
<evidence type="ECO:0000256" key="2">
    <source>
        <dbReference type="ARBA" id="ARBA00022692"/>
    </source>
</evidence>
<dbReference type="Pfam" id="PF03544">
    <property type="entry name" value="TonB_C"/>
    <property type="match status" value="1"/>
</dbReference>
<dbReference type="GO" id="GO:0055085">
    <property type="term" value="P:transmembrane transport"/>
    <property type="evidence" value="ECO:0007669"/>
    <property type="project" value="InterPro"/>
</dbReference>
<evidence type="ECO:0000256" key="1">
    <source>
        <dbReference type="ARBA" id="ARBA00004167"/>
    </source>
</evidence>
<evidence type="ECO:0000256" key="5">
    <source>
        <dbReference type="SAM" id="SignalP"/>
    </source>
</evidence>
<gene>
    <name evidence="7" type="ORF">KUV31_11240</name>
</gene>
<evidence type="ECO:0000313" key="7">
    <source>
        <dbReference type="EMBL" id="MBY6218913.1"/>
    </source>
</evidence>
<comment type="subcellular location">
    <subcellularLocation>
        <location evidence="1">Membrane</location>
        <topology evidence="1">Single-pass membrane protein</topology>
    </subcellularLocation>
</comment>
<dbReference type="AlphaFoldDB" id="A0A9Q3S2S5"/>
<keyword evidence="4" id="KW-0472">Membrane</keyword>
<feature type="signal peptide" evidence="5">
    <location>
        <begin position="1"/>
        <end position="19"/>
    </location>
</feature>
<dbReference type="GO" id="GO:0016020">
    <property type="term" value="C:membrane"/>
    <property type="evidence" value="ECO:0007669"/>
    <property type="project" value="UniProtKB-SubCell"/>
</dbReference>
<keyword evidence="2" id="KW-0812">Transmembrane</keyword>
<accession>A0A9Q3S2S5</accession>
<dbReference type="Gene3D" id="3.30.1150.10">
    <property type="match status" value="1"/>
</dbReference>
<name>A0A9Q3S2S5_9SPHN</name>
<organism evidence="7 8">
    <name type="scientific">Qipengyuania aquimaris</name>
    <dbReference type="NCBI Taxonomy" id="255984"/>
    <lineage>
        <taxon>Bacteria</taxon>
        <taxon>Pseudomonadati</taxon>
        <taxon>Pseudomonadota</taxon>
        <taxon>Alphaproteobacteria</taxon>
        <taxon>Sphingomonadales</taxon>
        <taxon>Erythrobacteraceae</taxon>
        <taxon>Qipengyuania</taxon>
    </lineage>
</organism>
<protein>
    <submittedName>
        <fullName evidence="7">Energy transducer TonB</fullName>
    </submittedName>
</protein>
<dbReference type="Proteomes" id="UP000824927">
    <property type="component" value="Unassembled WGS sequence"/>
</dbReference>
<sequence>MSKILAISLATAVSAAVLAVPAASQIVVTPAAEVDKMVEKVSRDLTRQLDRSADFRGVSGGNGITIVRFQTDEEGTPENLRIYRESGDGRLDRVAVHAVRNLRTLDEAPASIADDQVYQANIIFADNAWSMKKLNQQLAEEEAARIASSPAERLILALGSVPAGKPGS</sequence>
<evidence type="ECO:0000256" key="4">
    <source>
        <dbReference type="ARBA" id="ARBA00023136"/>
    </source>
</evidence>
<dbReference type="InterPro" id="IPR006260">
    <property type="entry name" value="TonB/TolA_C"/>
</dbReference>
<evidence type="ECO:0000313" key="8">
    <source>
        <dbReference type="Proteomes" id="UP000824927"/>
    </source>
</evidence>
<evidence type="ECO:0000259" key="6">
    <source>
        <dbReference type="PROSITE" id="PS52015"/>
    </source>
</evidence>